<dbReference type="EMBL" id="KN835164">
    <property type="protein sequence ID" value="KIK46054.1"/>
    <property type="molecule type" value="Genomic_DNA"/>
</dbReference>
<keyword evidence="2" id="KW-1185">Reference proteome</keyword>
<dbReference type="Proteomes" id="UP000054485">
    <property type="component" value="Unassembled WGS sequence"/>
</dbReference>
<proteinExistence type="predicted"/>
<protein>
    <submittedName>
        <fullName evidence="1">Uncharacterized protein</fullName>
    </submittedName>
</protein>
<name>A0A0D0B8D5_9AGAM</name>
<reference evidence="1 2" key="1">
    <citation type="submission" date="2014-04" db="EMBL/GenBank/DDBJ databases">
        <authorList>
            <consortium name="DOE Joint Genome Institute"/>
            <person name="Kuo A."/>
            <person name="Ruytinx J."/>
            <person name="Rineau F."/>
            <person name="Colpaert J."/>
            <person name="Kohler A."/>
            <person name="Nagy L.G."/>
            <person name="Floudas D."/>
            <person name="Copeland A."/>
            <person name="Barry K.W."/>
            <person name="Cichocki N."/>
            <person name="Veneault-Fourrey C."/>
            <person name="LaButti K."/>
            <person name="Lindquist E.A."/>
            <person name="Lipzen A."/>
            <person name="Lundell T."/>
            <person name="Morin E."/>
            <person name="Murat C."/>
            <person name="Sun H."/>
            <person name="Tunlid A."/>
            <person name="Henrissat B."/>
            <person name="Grigoriev I.V."/>
            <person name="Hibbett D.S."/>
            <person name="Martin F."/>
            <person name="Nordberg H.P."/>
            <person name="Cantor M.N."/>
            <person name="Hua S.X."/>
        </authorList>
    </citation>
    <scope>NUCLEOTIDE SEQUENCE [LARGE SCALE GENOMIC DNA]</scope>
    <source>
        <strain evidence="1 2">UH-Slu-Lm8-n1</strain>
    </source>
</reference>
<evidence type="ECO:0000313" key="1">
    <source>
        <dbReference type="EMBL" id="KIK46054.1"/>
    </source>
</evidence>
<gene>
    <name evidence="1" type="ORF">CY34DRAFT_466528</name>
</gene>
<evidence type="ECO:0000313" key="2">
    <source>
        <dbReference type="Proteomes" id="UP000054485"/>
    </source>
</evidence>
<dbReference type="AlphaFoldDB" id="A0A0D0B8D5"/>
<reference evidence="2" key="2">
    <citation type="submission" date="2015-01" db="EMBL/GenBank/DDBJ databases">
        <title>Evolutionary Origins and Diversification of the Mycorrhizal Mutualists.</title>
        <authorList>
            <consortium name="DOE Joint Genome Institute"/>
            <consortium name="Mycorrhizal Genomics Consortium"/>
            <person name="Kohler A."/>
            <person name="Kuo A."/>
            <person name="Nagy L.G."/>
            <person name="Floudas D."/>
            <person name="Copeland A."/>
            <person name="Barry K.W."/>
            <person name="Cichocki N."/>
            <person name="Veneault-Fourrey C."/>
            <person name="LaButti K."/>
            <person name="Lindquist E.A."/>
            <person name="Lipzen A."/>
            <person name="Lundell T."/>
            <person name="Morin E."/>
            <person name="Murat C."/>
            <person name="Riley R."/>
            <person name="Ohm R."/>
            <person name="Sun H."/>
            <person name="Tunlid A."/>
            <person name="Henrissat B."/>
            <person name="Grigoriev I.V."/>
            <person name="Hibbett D.S."/>
            <person name="Martin F."/>
        </authorList>
    </citation>
    <scope>NUCLEOTIDE SEQUENCE [LARGE SCALE GENOMIC DNA]</scope>
    <source>
        <strain evidence="2">UH-Slu-Lm8-n1</strain>
    </source>
</reference>
<accession>A0A0D0B8D5</accession>
<sequence>MIPQQYMCAQAQLVHLENKRKEPMWRDSGRHCFGMDTCTHVLFCIHPLGTKHVSRAFKASMFPVFHLYTLC</sequence>
<dbReference type="HOGENOM" id="CLU_2741739_0_0_1"/>
<organism evidence="1 2">
    <name type="scientific">Suillus luteus UH-Slu-Lm8-n1</name>
    <dbReference type="NCBI Taxonomy" id="930992"/>
    <lineage>
        <taxon>Eukaryota</taxon>
        <taxon>Fungi</taxon>
        <taxon>Dikarya</taxon>
        <taxon>Basidiomycota</taxon>
        <taxon>Agaricomycotina</taxon>
        <taxon>Agaricomycetes</taxon>
        <taxon>Agaricomycetidae</taxon>
        <taxon>Boletales</taxon>
        <taxon>Suillineae</taxon>
        <taxon>Suillaceae</taxon>
        <taxon>Suillus</taxon>
    </lineage>
</organism>
<dbReference type="InParanoid" id="A0A0D0B8D5"/>